<dbReference type="InterPro" id="IPR044855">
    <property type="entry name" value="CoA-Trfase_III_dom3_sf"/>
</dbReference>
<dbReference type="Pfam" id="PF02515">
    <property type="entry name" value="CoA_transf_3"/>
    <property type="match status" value="1"/>
</dbReference>
<dbReference type="Gene3D" id="3.30.1540.10">
    <property type="entry name" value="formyl-coa transferase, domain 3"/>
    <property type="match status" value="1"/>
</dbReference>
<evidence type="ECO:0000256" key="1">
    <source>
        <dbReference type="ARBA" id="ARBA00022679"/>
    </source>
</evidence>
<keyword evidence="1 2" id="KW-0808">Transferase</keyword>
<dbReference type="Proteomes" id="UP000031057">
    <property type="component" value="Unassembled WGS sequence"/>
</dbReference>
<comment type="caution">
    <text evidence="2">The sequence shown here is derived from an EMBL/GenBank/DDBJ whole genome shotgun (WGS) entry which is preliminary data.</text>
</comment>
<dbReference type="InterPro" id="IPR003673">
    <property type="entry name" value="CoA-Trfase_fam_III"/>
</dbReference>
<reference evidence="2 3" key="1">
    <citation type="submission" date="2014-10" db="EMBL/GenBank/DDBJ databases">
        <title>Genome sequence of Novosphingobium malaysiense MUSC 273(T).</title>
        <authorList>
            <person name="Lee L.-H."/>
        </authorList>
    </citation>
    <scope>NUCLEOTIDE SEQUENCE [LARGE SCALE GENOMIC DNA]</scope>
    <source>
        <strain evidence="2 3">MUSC 273</strain>
    </source>
</reference>
<accession>A0A0B1ZKH8</accession>
<protein>
    <submittedName>
        <fullName evidence="2">Acetyl-CoA acetyltransferase</fullName>
    </submittedName>
</protein>
<dbReference type="EMBL" id="JTDI01000006">
    <property type="protein sequence ID" value="KHK89844.1"/>
    <property type="molecule type" value="Genomic_DNA"/>
</dbReference>
<proteinExistence type="predicted"/>
<dbReference type="SUPFAM" id="SSF89796">
    <property type="entry name" value="CoA-transferase family III (CaiB/BaiF)"/>
    <property type="match status" value="1"/>
</dbReference>
<dbReference type="STRING" id="1348853.LK12_18190"/>
<dbReference type="InterPro" id="IPR050483">
    <property type="entry name" value="CoA-transferase_III_domain"/>
</dbReference>
<gene>
    <name evidence="2" type="ORF">LK12_18190</name>
</gene>
<dbReference type="OrthoDB" id="5720311at2"/>
<evidence type="ECO:0000313" key="2">
    <source>
        <dbReference type="EMBL" id="KHK89844.1"/>
    </source>
</evidence>
<dbReference type="PANTHER" id="PTHR48207">
    <property type="entry name" value="SUCCINATE--HYDROXYMETHYLGLUTARATE COA-TRANSFERASE"/>
    <property type="match status" value="1"/>
</dbReference>
<sequence>MLKLLAGVRVLDLTTVVQGPYATQMIGDFGAEVIKVEPPAGDAFRAVRPGRSPSMGAGFLNCNRNKRSIVLDLTKDEGRQAFLRLAKNVDVIVHNMRERSARKLGIDYEAVRAINPGILYCYASGYGQNGPLADQPAYDDIIQAASGLAYINATPDGTPRFVPTIIADKVGGLHLALAVLAALAARGLDGQGRCIEIPMFEGLVSFLMMEQLSGRSFRPDLGATGYARLNSPNRKPFPTADGFISIIPYTTVHWKRFFSLIDRPDMLEDMRVIDPVTRSGHIDELYAMIDAVAPKYTTKQWIAMLEENDIPCSRVNRPDDLLDNEHLRAVGMFREFVHPSEGDLVGVRSPFVIAGDETEGQDLPVPLQGQHTDEVLLEFGFSDEEIAQMRAAGALGRTTETA</sequence>
<dbReference type="RefSeq" id="WP_039287254.1">
    <property type="nucleotide sequence ID" value="NZ_JTDI01000006.1"/>
</dbReference>
<evidence type="ECO:0000313" key="3">
    <source>
        <dbReference type="Proteomes" id="UP000031057"/>
    </source>
</evidence>
<dbReference type="InterPro" id="IPR023606">
    <property type="entry name" value="CoA-Trfase_III_dom_1_sf"/>
</dbReference>
<dbReference type="GO" id="GO:0008410">
    <property type="term" value="F:CoA-transferase activity"/>
    <property type="evidence" value="ECO:0007669"/>
    <property type="project" value="TreeGrafter"/>
</dbReference>
<dbReference type="Gene3D" id="3.40.50.10540">
    <property type="entry name" value="Crotonobetainyl-coa:carnitine coa-transferase, domain 1"/>
    <property type="match status" value="1"/>
</dbReference>
<name>A0A0B1ZKH8_9SPHN</name>
<keyword evidence="3" id="KW-1185">Reference proteome</keyword>
<dbReference type="AlphaFoldDB" id="A0A0B1ZKH8"/>
<dbReference type="PANTHER" id="PTHR48207:SF4">
    <property type="entry name" value="BLL6097 PROTEIN"/>
    <property type="match status" value="1"/>
</dbReference>
<organism evidence="2 3">
    <name type="scientific">Novosphingobium malaysiense</name>
    <dbReference type="NCBI Taxonomy" id="1348853"/>
    <lineage>
        <taxon>Bacteria</taxon>
        <taxon>Pseudomonadati</taxon>
        <taxon>Pseudomonadota</taxon>
        <taxon>Alphaproteobacteria</taxon>
        <taxon>Sphingomonadales</taxon>
        <taxon>Sphingomonadaceae</taxon>
        <taxon>Novosphingobium</taxon>
    </lineage>
</organism>